<dbReference type="PROSITE" id="PS51257">
    <property type="entry name" value="PROKAR_LIPOPROTEIN"/>
    <property type="match status" value="1"/>
</dbReference>
<comment type="caution">
    <text evidence="2">The sequence shown here is derived from an EMBL/GenBank/DDBJ whole genome shotgun (WGS) entry which is preliminary data.</text>
</comment>
<proteinExistence type="predicted"/>
<dbReference type="EMBL" id="JAIQ01000053">
    <property type="protein sequence ID" value="KLE01793.1"/>
    <property type="molecule type" value="Genomic_DNA"/>
</dbReference>
<dbReference type="Proteomes" id="UP000035514">
    <property type="component" value="Unassembled WGS sequence"/>
</dbReference>
<feature type="signal peptide" evidence="1">
    <location>
        <begin position="1"/>
        <end position="20"/>
    </location>
</feature>
<evidence type="ECO:0008006" key="4">
    <source>
        <dbReference type="Google" id="ProtNLM"/>
    </source>
</evidence>
<sequence length="91" mass="10082">MKIKNLKILLSTILIGTAFIGCSSTPDEKTVKSLAVLYNIKSAQENDIKIVKSFEKDGKIVYILQIKGMICEMPMIEIDKQWNATGMKCGG</sequence>
<organism evidence="2 3">
    <name type="scientific">Aliarcobacter butzleri L348</name>
    <dbReference type="NCBI Taxonomy" id="1447256"/>
    <lineage>
        <taxon>Bacteria</taxon>
        <taxon>Pseudomonadati</taxon>
        <taxon>Campylobacterota</taxon>
        <taxon>Epsilonproteobacteria</taxon>
        <taxon>Campylobacterales</taxon>
        <taxon>Arcobacteraceae</taxon>
        <taxon>Aliarcobacter</taxon>
    </lineage>
</organism>
<evidence type="ECO:0000313" key="3">
    <source>
        <dbReference type="Proteomes" id="UP000035514"/>
    </source>
</evidence>
<reference evidence="2 3" key="1">
    <citation type="submission" date="2014-01" db="EMBL/GenBank/DDBJ databases">
        <title>Development of a Comparative Genomic Fingerprinting Assay for High Resolution Genotyping of Arcobacter butzleri.</title>
        <authorList>
            <person name="Webb A.L."/>
            <person name="Inglis G.D."/>
            <person name="Kruczkiewicz P."/>
            <person name="Selinger L.B."/>
            <person name="Taboada E.N."/>
        </authorList>
    </citation>
    <scope>NUCLEOTIDE SEQUENCE [LARGE SCALE GENOMIC DNA]</scope>
    <source>
        <strain evidence="2 3">L348</strain>
    </source>
</reference>
<accession>A0A0G9KC48</accession>
<protein>
    <recommendedName>
        <fullName evidence="4">Lipoprotein</fullName>
    </recommendedName>
</protein>
<gene>
    <name evidence="2" type="ORF">AA20_02265</name>
</gene>
<evidence type="ECO:0000313" key="2">
    <source>
        <dbReference type="EMBL" id="KLE01793.1"/>
    </source>
</evidence>
<feature type="chain" id="PRO_5002579228" description="Lipoprotein" evidence="1">
    <location>
        <begin position="21"/>
        <end position="91"/>
    </location>
</feature>
<keyword evidence="1" id="KW-0732">Signal</keyword>
<dbReference type="RefSeq" id="WP_046996234.1">
    <property type="nucleotide sequence ID" value="NZ_JAIQ01000053.1"/>
</dbReference>
<name>A0A0G9KC48_9BACT</name>
<dbReference type="PATRIC" id="fig|1447256.3.peg.437"/>
<evidence type="ECO:0000256" key="1">
    <source>
        <dbReference type="SAM" id="SignalP"/>
    </source>
</evidence>
<dbReference type="AlphaFoldDB" id="A0A0G9KC48"/>